<feature type="domain" description="Transposase IS204/IS1001/IS1096/IS1165 DDE" evidence="1">
    <location>
        <begin position="4"/>
        <end position="154"/>
    </location>
</feature>
<organism evidence="2 3">
    <name type="scientific">Corynebacterium ulcerans FRC58</name>
    <dbReference type="NCBI Taxonomy" id="1408268"/>
    <lineage>
        <taxon>Bacteria</taxon>
        <taxon>Bacillati</taxon>
        <taxon>Actinomycetota</taxon>
        <taxon>Actinomycetes</taxon>
        <taxon>Mycobacteriales</taxon>
        <taxon>Corynebacteriaceae</taxon>
        <taxon>Corynebacterium</taxon>
    </lineage>
</organism>
<dbReference type="InterPro" id="IPR047951">
    <property type="entry name" value="Transpos_ISL3"/>
</dbReference>
<dbReference type="Pfam" id="PF01610">
    <property type="entry name" value="DDE_Tnp_ISL3"/>
    <property type="match status" value="1"/>
</dbReference>
<dbReference type="InterPro" id="IPR002560">
    <property type="entry name" value="Transposase_DDE"/>
</dbReference>
<reference evidence="2 3" key="1">
    <citation type="journal article" date="2014" name="Int. J. Syst. Evol. Microbiol.">
        <title>Draft Genome Sequence of Corynebacterium ulcerans FRC58, Isolated from the Bronchitic Aspiration of a Patient in France.</title>
        <authorList>
            <person name="Silva Ado S."/>
            <person name="Barauna R.A."/>
            <person name="de Sa P.C."/>
            <person name="das Gracas D.A."/>
            <person name="Carneiro A.R."/>
            <person name="Thouvenin M."/>
            <person name="Azevedo V."/>
            <person name="Badell E."/>
            <person name="Guiso N."/>
            <person name="da Silva A.L."/>
            <person name="Ramos R.T."/>
        </authorList>
    </citation>
    <scope>NUCLEOTIDE SEQUENCE [LARGE SCALE GENOMIC DNA]</scope>
    <source>
        <strain evidence="2 3">FRC58</strain>
    </source>
</reference>
<sequence>MRVLGVDEHVRKHTHRPGEPSALVTVLVDLTPSIDRTGPARLMDMVPGRSADVLRSWLKARDSGFPAQVEVVTMDGFTGYATAVEDMVPTTRRVMDPFHVVRLAAEKLTACQQRGLTGGRGKKIDPLFMSRKTLVTRIAYLTKQQWKRLEVLWQFDELLVLVQVT</sequence>
<dbReference type="PANTHER" id="PTHR33498">
    <property type="entry name" value="TRANSPOSASE FOR INSERTION SEQUENCE ELEMENT IS1557"/>
    <property type="match status" value="1"/>
</dbReference>
<dbReference type="Proteomes" id="UP000036185">
    <property type="component" value="Chromosome"/>
</dbReference>
<dbReference type="EMBL" id="CP011913">
    <property type="protein sequence ID" value="AKN78120.1"/>
    <property type="molecule type" value="Genomic_DNA"/>
</dbReference>
<keyword evidence="3" id="KW-1185">Reference proteome</keyword>
<accession>A0ABM5U3N3</accession>
<evidence type="ECO:0000313" key="3">
    <source>
        <dbReference type="Proteomes" id="UP000036185"/>
    </source>
</evidence>
<evidence type="ECO:0000313" key="2">
    <source>
        <dbReference type="EMBL" id="AKN78120.1"/>
    </source>
</evidence>
<protein>
    <submittedName>
        <fullName evidence="2">Transposase</fullName>
    </submittedName>
</protein>
<name>A0ABM5U3N3_CORUL</name>
<proteinExistence type="predicted"/>
<gene>
    <name evidence="2" type="ORF">CulFRC58_2266</name>
</gene>
<evidence type="ECO:0000259" key="1">
    <source>
        <dbReference type="Pfam" id="PF01610"/>
    </source>
</evidence>
<dbReference type="PANTHER" id="PTHR33498:SF1">
    <property type="entry name" value="TRANSPOSASE FOR INSERTION SEQUENCE ELEMENT IS1557"/>
    <property type="match status" value="1"/>
</dbReference>